<proteinExistence type="predicted"/>
<evidence type="ECO:0000313" key="1">
    <source>
        <dbReference type="EMBL" id="KAK4673546.1"/>
    </source>
</evidence>
<comment type="caution">
    <text evidence="1">The sequence shown here is derived from an EMBL/GenBank/DDBJ whole genome shotgun (WGS) entry which is preliminary data.</text>
</comment>
<gene>
    <name evidence="1" type="ORF">QC763_0015130</name>
</gene>
<dbReference type="RefSeq" id="XP_062770868.1">
    <property type="nucleotide sequence ID" value="XM_062905294.1"/>
</dbReference>
<dbReference type="EMBL" id="JAFFHB010000001">
    <property type="protein sequence ID" value="KAK4673546.1"/>
    <property type="molecule type" value="Genomic_DNA"/>
</dbReference>
<name>A0ABR0HZL8_9PEZI</name>
<accession>A0ABR0HZL8</accession>
<evidence type="ECO:0000313" key="2">
    <source>
        <dbReference type="Proteomes" id="UP001326199"/>
    </source>
</evidence>
<sequence length="127" mass="13858">MERGLLNARGFIRSSGGRSVHSPKLLFKASFASSLCKPKKLFGTATQIFRKRTIFIHVDGRQEELVSTVNLSQLDMYLTQKGQRGASLSSVVSDVIIRCPGDFGGALRIADLKHADGLHEKLSGVDN</sequence>
<reference evidence="1 2" key="1">
    <citation type="journal article" date="2023" name="bioRxiv">
        <title>High-quality genome assemblies of four members of thePodospora anserinaspecies complex.</title>
        <authorList>
            <person name="Ament-Velasquez S.L."/>
            <person name="Vogan A.A."/>
            <person name="Wallerman O."/>
            <person name="Hartmann F."/>
            <person name="Gautier V."/>
            <person name="Silar P."/>
            <person name="Giraud T."/>
            <person name="Johannesson H."/>
        </authorList>
    </citation>
    <scope>NUCLEOTIDE SEQUENCE [LARGE SCALE GENOMIC DNA]</scope>
    <source>
        <strain evidence="1 2">CBS 411.78</strain>
    </source>
</reference>
<organism evidence="1 2">
    <name type="scientific">Podospora pseudopauciseta</name>
    <dbReference type="NCBI Taxonomy" id="2093780"/>
    <lineage>
        <taxon>Eukaryota</taxon>
        <taxon>Fungi</taxon>
        <taxon>Dikarya</taxon>
        <taxon>Ascomycota</taxon>
        <taxon>Pezizomycotina</taxon>
        <taxon>Sordariomycetes</taxon>
        <taxon>Sordariomycetidae</taxon>
        <taxon>Sordariales</taxon>
        <taxon>Podosporaceae</taxon>
        <taxon>Podospora</taxon>
    </lineage>
</organism>
<keyword evidence="2" id="KW-1185">Reference proteome</keyword>
<dbReference type="Proteomes" id="UP001326199">
    <property type="component" value="Unassembled WGS sequence"/>
</dbReference>
<dbReference type="GeneID" id="87925232"/>
<protein>
    <submittedName>
        <fullName evidence="1">Uncharacterized protein</fullName>
    </submittedName>
</protein>